<feature type="signal peptide" evidence="13">
    <location>
        <begin position="1"/>
        <end position="37"/>
    </location>
</feature>
<feature type="domain" description="TonB-dependent receptor-like beta-barrel" evidence="14">
    <location>
        <begin position="271"/>
        <end position="738"/>
    </location>
</feature>
<keyword evidence="10 11" id="KW-0998">Cell outer membrane</keyword>
<dbReference type="Proteomes" id="UP000216998">
    <property type="component" value="Unassembled WGS sequence"/>
</dbReference>
<evidence type="ECO:0000256" key="11">
    <source>
        <dbReference type="PROSITE-ProRule" id="PRU01360"/>
    </source>
</evidence>
<dbReference type="OrthoDB" id="9760333at2"/>
<proteinExistence type="inferred from homology"/>
<keyword evidence="3 11" id="KW-1134">Transmembrane beta strand</keyword>
<dbReference type="GO" id="GO:0006826">
    <property type="term" value="P:iron ion transport"/>
    <property type="evidence" value="ECO:0007669"/>
    <property type="project" value="UniProtKB-KW"/>
</dbReference>
<protein>
    <recommendedName>
        <fullName evidence="18">TonB-dependent receptor</fullName>
    </recommendedName>
</protein>
<gene>
    <name evidence="16" type="ORF">CHU95_21195</name>
</gene>
<evidence type="ECO:0000256" key="8">
    <source>
        <dbReference type="ARBA" id="ARBA00023077"/>
    </source>
</evidence>
<keyword evidence="8 12" id="KW-0798">TonB box</keyword>
<dbReference type="Gene3D" id="2.40.170.20">
    <property type="entry name" value="TonB-dependent receptor, beta-barrel domain"/>
    <property type="match status" value="1"/>
</dbReference>
<name>A0A255YSN8_9PROT</name>
<organism evidence="16 17">
    <name type="scientific">Niveispirillum lacus</name>
    <dbReference type="NCBI Taxonomy" id="1981099"/>
    <lineage>
        <taxon>Bacteria</taxon>
        <taxon>Pseudomonadati</taxon>
        <taxon>Pseudomonadota</taxon>
        <taxon>Alphaproteobacteria</taxon>
        <taxon>Rhodospirillales</taxon>
        <taxon>Azospirillaceae</taxon>
        <taxon>Niveispirillum</taxon>
    </lineage>
</organism>
<evidence type="ECO:0000256" key="4">
    <source>
        <dbReference type="ARBA" id="ARBA00022496"/>
    </source>
</evidence>
<keyword evidence="5 11" id="KW-0812">Transmembrane</keyword>
<feature type="domain" description="TonB-dependent receptor plug" evidence="15">
    <location>
        <begin position="65"/>
        <end position="170"/>
    </location>
</feature>
<keyword evidence="2 11" id="KW-0813">Transport</keyword>
<dbReference type="PANTHER" id="PTHR32552:SF81">
    <property type="entry name" value="TONB-DEPENDENT OUTER MEMBRANE RECEPTOR"/>
    <property type="match status" value="1"/>
</dbReference>
<feature type="chain" id="PRO_5012197551" description="TonB-dependent receptor" evidence="13">
    <location>
        <begin position="38"/>
        <end position="777"/>
    </location>
</feature>
<evidence type="ECO:0000256" key="9">
    <source>
        <dbReference type="ARBA" id="ARBA00023136"/>
    </source>
</evidence>
<evidence type="ECO:0000259" key="15">
    <source>
        <dbReference type="Pfam" id="PF07715"/>
    </source>
</evidence>
<dbReference type="Pfam" id="PF07715">
    <property type="entry name" value="Plug"/>
    <property type="match status" value="1"/>
</dbReference>
<evidence type="ECO:0000256" key="12">
    <source>
        <dbReference type="RuleBase" id="RU003357"/>
    </source>
</evidence>
<dbReference type="InterPro" id="IPR039426">
    <property type="entry name" value="TonB-dep_rcpt-like"/>
</dbReference>
<dbReference type="CDD" id="cd01347">
    <property type="entry name" value="ligand_gated_channel"/>
    <property type="match status" value="1"/>
</dbReference>
<dbReference type="EMBL" id="NOXU01000032">
    <property type="protein sequence ID" value="OYQ31655.1"/>
    <property type="molecule type" value="Genomic_DNA"/>
</dbReference>
<evidence type="ECO:0000256" key="10">
    <source>
        <dbReference type="ARBA" id="ARBA00023237"/>
    </source>
</evidence>
<evidence type="ECO:0000313" key="17">
    <source>
        <dbReference type="Proteomes" id="UP000216998"/>
    </source>
</evidence>
<evidence type="ECO:0000256" key="3">
    <source>
        <dbReference type="ARBA" id="ARBA00022452"/>
    </source>
</evidence>
<evidence type="ECO:0000256" key="1">
    <source>
        <dbReference type="ARBA" id="ARBA00004571"/>
    </source>
</evidence>
<dbReference type="InterPro" id="IPR012910">
    <property type="entry name" value="Plug_dom"/>
</dbReference>
<dbReference type="AlphaFoldDB" id="A0A255YSN8"/>
<dbReference type="PANTHER" id="PTHR32552">
    <property type="entry name" value="FERRICHROME IRON RECEPTOR-RELATED"/>
    <property type="match status" value="1"/>
</dbReference>
<sequence>MEQRRQVIMRNGISSARLLTGTAICASMIVSNMPAQAQSAPPAGANSATMIEEIVVIARQRNETARETPVAVAAFTSETIEKAGISGPADFLALTPNVSFLQTTNVGESQVHIRGVIQPRDAEPPFAYVLDGVLVPNPNAFNQEMVDIEQIEVIKGPLGSIYGRNAIGGAILVSTKKPGDTPEGQVQAGYEFRGNEYKVGGYVGGPLVENKLFARVTAVHKDRKGFYDNITLKEKEDPFTESLVRGRLVYKATEDIEIDLSAGYGEIDGYAFNFNNQTAGTPGFVTGVDIRDTSIPYAGNVRSFNNQERVDLSGKVDWNSEAGTLTFTAAYHDLKENMGGEGAVDLALFGVPFPGGPAPSAFFTNPALIEGYGPTLRDGTQYQERNQDDTSFELRFTSPGENRLRYIAGAYYIKFNREVVLNRGNDLGQGVIVPDPLGGAANPVVAVTWTDNTNEAWAVFGQVAYDITPELEISTAMRYDKEDRETKNLTPAAFSPLPNVTGLVRSDKFSAAQPRVSLRWKATEDVSLYATYGEGFRSGGFNPLGSRFNIINTDGVRNTTVQDAFGKETSSSYEAGVKSRLLDGRLTLNVAAFSTKVENAQYFQFFPFSLSRVISIVDRNQIRGFEFDGQARVAEGLDLFFGYGYLDSEIKKNAELPQTVGNRFPFTAKYDAILGAQYTVPVFADYDMSARVEYNRTGPMFYDTLNTPGTERPAIDLVNVRLGVENETWSATLYARNLFDKRYNVDGVVLVVPNTTVFNFTTKAPPRTVGVELKARF</sequence>
<comment type="similarity">
    <text evidence="11 12">Belongs to the TonB-dependent receptor family.</text>
</comment>
<evidence type="ECO:0000256" key="5">
    <source>
        <dbReference type="ARBA" id="ARBA00022692"/>
    </source>
</evidence>
<evidence type="ECO:0000256" key="2">
    <source>
        <dbReference type="ARBA" id="ARBA00022448"/>
    </source>
</evidence>
<evidence type="ECO:0000259" key="14">
    <source>
        <dbReference type="Pfam" id="PF00593"/>
    </source>
</evidence>
<keyword evidence="6" id="KW-0408">Iron</keyword>
<reference evidence="16 17" key="1">
    <citation type="submission" date="2017-07" db="EMBL/GenBank/DDBJ databases">
        <title>Niveispirillum cyanobacteriorum sp. nov., isolated from cyanobacterial aggregates in a eutrophic lake.</title>
        <authorList>
            <person name="Cai H."/>
        </authorList>
    </citation>
    <scope>NUCLEOTIDE SEQUENCE [LARGE SCALE GENOMIC DNA]</scope>
    <source>
        <strain evidence="17">TH1-14</strain>
    </source>
</reference>
<evidence type="ECO:0000256" key="6">
    <source>
        <dbReference type="ARBA" id="ARBA00023004"/>
    </source>
</evidence>
<accession>A0A255YSN8</accession>
<dbReference type="InterPro" id="IPR000531">
    <property type="entry name" value="Beta-barrel_TonB"/>
</dbReference>
<dbReference type="PROSITE" id="PS52016">
    <property type="entry name" value="TONB_DEPENDENT_REC_3"/>
    <property type="match status" value="1"/>
</dbReference>
<keyword evidence="13" id="KW-0732">Signal</keyword>
<keyword evidence="7" id="KW-0406">Ion transport</keyword>
<dbReference type="Pfam" id="PF00593">
    <property type="entry name" value="TonB_dep_Rec_b-barrel"/>
    <property type="match status" value="1"/>
</dbReference>
<dbReference type="SUPFAM" id="SSF56935">
    <property type="entry name" value="Porins"/>
    <property type="match status" value="1"/>
</dbReference>
<keyword evidence="4" id="KW-0410">Iron transport</keyword>
<comment type="caution">
    <text evidence="16">The sequence shown here is derived from an EMBL/GenBank/DDBJ whole genome shotgun (WGS) entry which is preliminary data.</text>
</comment>
<dbReference type="GO" id="GO:0009279">
    <property type="term" value="C:cell outer membrane"/>
    <property type="evidence" value="ECO:0007669"/>
    <property type="project" value="UniProtKB-SubCell"/>
</dbReference>
<evidence type="ECO:0008006" key="18">
    <source>
        <dbReference type="Google" id="ProtNLM"/>
    </source>
</evidence>
<keyword evidence="17" id="KW-1185">Reference proteome</keyword>
<evidence type="ECO:0000313" key="16">
    <source>
        <dbReference type="EMBL" id="OYQ31655.1"/>
    </source>
</evidence>
<evidence type="ECO:0000256" key="7">
    <source>
        <dbReference type="ARBA" id="ARBA00023065"/>
    </source>
</evidence>
<evidence type="ECO:0000256" key="13">
    <source>
        <dbReference type="SAM" id="SignalP"/>
    </source>
</evidence>
<keyword evidence="9 11" id="KW-0472">Membrane</keyword>
<dbReference type="InterPro" id="IPR036942">
    <property type="entry name" value="Beta-barrel_TonB_sf"/>
</dbReference>
<comment type="subcellular location">
    <subcellularLocation>
        <location evidence="1 11">Cell outer membrane</location>
        <topology evidence="1 11">Multi-pass membrane protein</topology>
    </subcellularLocation>
</comment>